<evidence type="ECO:0000256" key="1">
    <source>
        <dbReference type="ARBA" id="ARBA00022670"/>
    </source>
</evidence>
<evidence type="ECO:0000313" key="6">
    <source>
        <dbReference type="Proteomes" id="UP000058925"/>
    </source>
</evidence>
<evidence type="ECO:0000256" key="3">
    <source>
        <dbReference type="SAM" id="Phobius"/>
    </source>
</evidence>
<dbReference type="SMART" id="SM00228">
    <property type="entry name" value="PDZ"/>
    <property type="match status" value="2"/>
</dbReference>
<dbReference type="GeneID" id="60420394"/>
<evidence type="ECO:0000259" key="4">
    <source>
        <dbReference type="SMART" id="SM00228"/>
    </source>
</evidence>
<dbReference type="Pfam" id="PF13180">
    <property type="entry name" value="PDZ_2"/>
    <property type="match status" value="2"/>
</dbReference>
<dbReference type="InterPro" id="IPR001478">
    <property type="entry name" value="PDZ"/>
</dbReference>
<proteinExistence type="predicted"/>
<dbReference type="GO" id="GO:0006508">
    <property type="term" value="P:proteolysis"/>
    <property type="evidence" value="ECO:0007669"/>
    <property type="project" value="UniProtKB-KW"/>
</dbReference>
<name>A0A654M5M5_9ARCH</name>
<dbReference type="PANTHER" id="PTHR43343">
    <property type="entry name" value="PEPTIDASE S12"/>
    <property type="match status" value="1"/>
</dbReference>
<keyword evidence="3" id="KW-1133">Transmembrane helix</keyword>
<keyword evidence="1 5" id="KW-0645">Protease</keyword>
<keyword evidence="3" id="KW-0812">Transmembrane</keyword>
<dbReference type="AlphaFoldDB" id="A0A654M5M5"/>
<dbReference type="SUPFAM" id="SSF50156">
    <property type="entry name" value="PDZ domain-like"/>
    <property type="match status" value="2"/>
</dbReference>
<dbReference type="PRINTS" id="PR00834">
    <property type="entry name" value="PROTEASES2C"/>
</dbReference>
<dbReference type="Gene3D" id="2.30.42.10">
    <property type="match status" value="3"/>
</dbReference>
<dbReference type="Proteomes" id="UP000058925">
    <property type="component" value="Chromosome"/>
</dbReference>
<protein>
    <submittedName>
        <fullName evidence="5">Periplasmic pH-dependent serine endoprotease DegQ</fullName>
        <ecNumber evidence="5">3.4.21.107</ecNumber>
    </submittedName>
</protein>
<dbReference type="KEGG" id="taa:NMY3_00188"/>
<reference evidence="6" key="1">
    <citation type="submission" date="2015-10" db="EMBL/GenBank/DDBJ databases">
        <title>Niche specialization of a soil ammonia-oxidizing archaeon, Candidatus Nitrosocosmicus oleophilus.</title>
        <authorList>
            <person name="Jung M.-Y."/>
            <person name="Rhee S.-K."/>
        </authorList>
    </citation>
    <scope>NUCLEOTIDE SEQUENCE [LARGE SCALE GENOMIC DNA]</scope>
    <source>
        <strain evidence="6">MY3</strain>
    </source>
</reference>
<keyword evidence="3" id="KW-0472">Membrane</keyword>
<dbReference type="EMBL" id="CP012850">
    <property type="protein sequence ID" value="ALI34402.1"/>
    <property type="molecule type" value="Genomic_DNA"/>
</dbReference>
<dbReference type="Gene3D" id="2.40.10.120">
    <property type="match status" value="1"/>
</dbReference>
<feature type="domain" description="PDZ" evidence="4">
    <location>
        <begin position="312"/>
        <end position="410"/>
    </location>
</feature>
<feature type="domain" description="PDZ" evidence="4">
    <location>
        <begin position="444"/>
        <end position="543"/>
    </location>
</feature>
<dbReference type="Pfam" id="PF13365">
    <property type="entry name" value="Trypsin_2"/>
    <property type="match status" value="1"/>
</dbReference>
<evidence type="ECO:0000313" key="5">
    <source>
        <dbReference type="EMBL" id="ALI34402.1"/>
    </source>
</evidence>
<dbReference type="InterPro" id="IPR001940">
    <property type="entry name" value="Peptidase_S1C"/>
</dbReference>
<keyword evidence="6" id="KW-1185">Reference proteome</keyword>
<dbReference type="InterPro" id="IPR009003">
    <property type="entry name" value="Peptidase_S1_PA"/>
</dbReference>
<dbReference type="InterPro" id="IPR036034">
    <property type="entry name" value="PDZ_sf"/>
</dbReference>
<organism evidence="5 6">
    <name type="scientific">Candidatus Nitrosocosmicus oleophilus</name>
    <dbReference type="NCBI Taxonomy" id="1353260"/>
    <lineage>
        <taxon>Archaea</taxon>
        <taxon>Nitrososphaerota</taxon>
        <taxon>Nitrososphaeria</taxon>
        <taxon>Nitrososphaerales</taxon>
        <taxon>Nitrososphaeraceae</taxon>
        <taxon>Candidatus Nitrosocosmicus</taxon>
    </lineage>
</organism>
<dbReference type="PANTHER" id="PTHR43343:SF3">
    <property type="entry name" value="PROTEASE DO-LIKE 8, CHLOROPLASTIC"/>
    <property type="match status" value="1"/>
</dbReference>
<dbReference type="RefSeq" id="WP_196817069.1">
    <property type="nucleotide sequence ID" value="NZ_CP012850.1"/>
</dbReference>
<feature type="transmembrane region" description="Helical" evidence="3">
    <location>
        <begin position="12"/>
        <end position="30"/>
    </location>
</feature>
<dbReference type="GO" id="GO:0004252">
    <property type="term" value="F:serine-type endopeptidase activity"/>
    <property type="evidence" value="ECO:0007669"/>
    <property type="project" value="InterPro"/>
</dbReference>
<evidence type="ECO:0000256" key="2">
    <source>
        <dbReference type="ARBA" id="ARBA00022801"/>
    </source>
</evidence>
<sequence>MLFDKITNDRRKVLSFSTIVVALSLGFYLVPNTIDTMVTSGQIFVSAFAQQVSPDMPNTDDSFTNVDINNNTLSSSNSSGQPAEEDLIKLYDKVDQSVVQVTQKSDIPGKSRLGSGFVYDKEGHIVTNYHVVAGDNISKEFDITLTDGSTYKAKVVGTDPYSEIAVLKIPVENNTQVSEKLVPLQVGNFSDVSVGQRVAAVGNPFGLSASITEGIVSGLGRLLPALSPEMDQIPLVEDSPAFSIPNIIQTDAAINPGNSGGPLLNMNGEVIGINTAIFSATGVYSGVGFAIPSYLIQKVVPSLITTGEYQHPYLGISGTDIDADIAEIMDLKNTTGFLVIQVTAGSPADKASIHGGSILTKIDGRDVELGGDVIVGIDDKPIRKIDDLLSYLDKEKKVGENVTLSIVRNGQIEEKVLTLADRPASTVLGSELVQETQEDRPALGINGINVTPEVALQMNVPSNITNGGKGFLVIDVLRNSSAESAGVRGGYIASNIDGNQVELGGDIIIGIDNTTVGSVDDIKKALSTKQIGDSAQLTIYRDNSTLNVPVVLKKESHQDLVKNTTPLLPPYTLPQNPGDSSPLQPFNPFNDFGDEGIYNQCVEIMGKNNCDRLFGR</sequence>
<dbReference type="EC" id="3.4.21.107" evidence="5"/>
<dbReference type="InterPro" id="IPR051201">
    <property type="entry name" value="Chloro_Bact_Ser_Proteases"/>
</dbReference>
<keyword evidence="2 5" id="KW-0378">Hydrolase</keyword>
<gene>
    <name evidence="5" type="primary">degQ</name>
    <name evidence="5" type="ORF">NMY3_00188</name>
</gene>
<dbReference type="CDD" id="cd06779">
    <property type="entry name" value="cpPDZ_Deg_HtrA-like"/>
    <property type="match status" value="2"/>
</dbReference>
<accession>A0A654M5M5</accession>
<dbReference type="SUPFAM" id="SSF50494">
    <property type="entry name" value="Trypsin-like serine proteases"/>
    <property type="match status" value="1"/>
</dbReference>
<dbReference type="OrthoDB" id="350578at2157"/>